<dbReference type="PATRIC" id="fig|45071.6.peg.2891"/>
<evidence type="ECO:0000313" key="1">
    <source>
        <dbReference type="EMBL" id="OEH46118.1"/>
    </source>
</evidence>
<reference evidence="1 2" key="1">
    <citation type="submission" date="2016-02" db="EMBL/GenBank/DDBJ databases">
        <title>Secondary metabolites in Legionella.</title>
        <authorList>
            <person name="Tobias N.J."/>
            <person name="Bode H.B."/>
        </authorList>
    </citation>
    <scope>NUCLEOTIDE SEQUENCE [LARGE SCALE GENOMIC DNA]</scope>
    <source>
        <strain evidence="1 2">DSM 19216</strain>
    </source>
</reference>
<name>A0A1E5JQ00_9GAMM</name>
<dbReference type="AlphaFoldDB" id="A0A1E5JQ00"/>
<sequence length="323" mass="37800">MKRKNEEKLNLFDSLPNELIATIGRHVDKNKNQLENSNNFALTCSLFYNAYQQERLNHKRLVISLAKSVAEGNQDQSEATLQKHPELLLSRTTIVDQSGRIFRNTTVWEYTLWSLDVRYMASMMLKCLPQNKHGEEIRLVLNKQFEEIETQGVTYELDGVIHREKYYDFAIIATLNDYLNNFNRQEWTERDQWWSTKVGQVQKLLPAHVAQHYCDPEESLDPTPTFKKEKFTRSLNFYNWIDEDLKNWFLDSRLGVSFAMSRAWGEKAHSSSRGYFFGTSAARDAMIALHKARTEDLVLLKEQLQKPLLQSDTDANEKRLLIP</sequence>
<comment type="caution">
    <text evidence="1">The sequence shown here is derived from an EMBL/GenBank/DDBJ whole genome shotgun (WGS) entry which is preliminary data.</text>
</comment>
<dbReference type="Proteomes" id="UP000095229">
    <property type="component" value="Unassembled WGS sequence"/>
</dbReference>
<evidence type="ECO:0000313" key="2">
    <source>
        <dbReference type="Proteomes" id="UP000095229"/>
    </source>
</evidence>
<dbReference type="RefSeq" id="WP_058518433.1">
    <property type="nucleotide sequence ID" value="NZ_CAAAIE010000003.1"/>
</dbReference>
<organism evidence="1 2">
    <name type="scientific">Legionella parisiensis</name>
    <dbReference type="NCBI Taxonomy" id="45071"/>
    <lineage>
        <taxon>Bacteria</taxon>
        <taxon>Pseudomonadati</taxon>
        <taxon>Pseudomonadota</taxon>
        <taxon>Gammaproteobacteria</taxon>
        <taxon>Legionellales</taxon>
        <taxon>Legionellaceae</taxon>
        <taxon>Legionella</taxon>
    </lineage>
</organism>
<accession>A0A1E5JQ00</accession>
<gene>
    <name evidence="1" type="ORF">lpari_02851</name>
</gene>
<protein>
    <submittedName>
        <fullName evidence="1">Uncharacterized protein</fullName>
    </submittedName>
</protein>
<dbReference type="OrthoDB" id="5654048at2"/>
<proteinExistence type="predicted"/>
<keyword evidence="2" id="KW-1185">Reference proteome</keyword>
<dbReference type="EMBL" id="LSOG01000073">
    <property type="protein sequence ID" value="OEH46118.1"/>
    <property type="molecule type" value="Genomic_DNA"/>
</dbReference>